<evidence type="ECO:0000313" key="5">
    <source>
        <dbReference type="EMBL" id="CUA67975.1"/>
    </source>
</evidence>
<dbReference type="Pfam" id="PF24883">
    <property type="entry name" value="NPHP3_N"/>
    <property type="match status" value="1"/>
</dbReference>
<evidence type="ECO:0000256" key="2">
    <source>
        <dbReference type="ARBA" id="ARBA00022737"/>
    </source>
</evidence>
<dbReference type="InterPro" id="IPR050349">
    <property type="entry name" value="WD_LIS1/nudF_dynein_reg"/>
</dbReference>
<dbReference type="InterPro" id="IPR001680">
    <property type="entry name" value="WD40_rpt"/>
</dbReference>
<feature type="repeat" description="WD" evidence="3">
    <location>
        <begin position="697"/>
        <end position="730"/>
    </location>
</feature>
<feature type="repeat" description="WD" evidence="3">
    <location>
        <begin position="740"/>
        <end position="772"/>
    </location>
</feature>
<feature type="repeat" description="WD" evidence="3">
    <location>
        <begin position="783"/>
        <end position="817"/>
    </location>
</feature>
<dbReference type="InterPro" id="IPR027417">
    <property type="entry name" value="P-loop_NTPase"/>
</dbReference>
<feature type="repeat" description="WD" evidence="3">
    <location>
        <begin position="917"/>
        <end position="950"/>
    </location>
</feature>
<feature type="repeat" description="WD" evidence="3">
    <location>
        <begin position="654"/>
        <end position="695"/>
    </location>
</feature>
<evidence type="ECO:0000313" key="6">
    <source>
        <dbReference type="Proteomes" id="UP000044841"/>
    </source>
</evidence>
<dbReference type="Pfam" id="PF00400">
    <property type="entry name" value="WD40"/>
    <property type="match status" value="11"/>
</dbReference>
<keyword evidence="2" id="KW-0677">Repeat</keyword>
<dbReference type="SMART" id="SM00320">
    <property type="entry name" value="WD40"/>
    <property type="match status" value="14"/>
</dbReference>
<dbReference type="EMBL" id="CYGV01000280">
    <property type="protein sequence ID" value="CUA67975.1"/>
    <property type="molecule type" value="Genomic_DNA"/>
</dbReference>
<dbReference type="InterPro" id="IPR036322">
    <property type="entry name" value="WD40_repeat_dom_sf"/>
</dbReference>
<dbReference type="Gene3D" id="2.130.10.10">
    <property type="entry name" value="YVTN repeat-like/Quinoprotein amine dehydrogenase"/>
    <property type="match status" value="6"/>
</dbReference>
<dbReference type="SUPFAM" id="SSF50978">
    <property type="entry name" value="WD40 repeat-like"/>
    <property type="match status" value="1"/>
</dbReference>
<reference evidence="5 6" key="1">
    <citation type="submission" date="2015-07" db="EMBL/GenBank/DDBJ databases">
        <authorList>
            <person name="Noorani M."/>
        </authorList>
    </citation>
    <scope>NUCLEOTIDE SEQUENCE [LARGE SCALE GENOMIC DNA]</scope>
    <source>
        <strain evidence="5">BBA 69670</strain>
    </source>
</reference>
<dbReference type="InterPro" id="IPR011047">
    <property type="entry name" value="Quinoprotein_ADH-like_sf"/>
</dbReference>
<accession>A0A0K6FNY1</accession>
<evidence type="ECO:0000256" key="3">
    <source>
        <dbReference type="PROSITE-ProRule" id="PRU00221"/>
    </source>
</evidence>
<dbReference type="SUPFAM" id="SSF50998">
    <property type="entry name" value="Quinoprotein alcohol dehydrogenase-like"/>
    <property type="match status" value="1"/>
</dbReference>
<dbReference type="SUPFAM" id="SSF52540">
    <property type="entry name" value="P-loop containing nucleoside triphosphate hydrolases"/>
    <property type="match status" value="1"/>
</dbReference>
<dbReference type="Proteomes" id="UP000044841">
    <property type="component" value="Unassembled WGS sequence"/>
</dbReference>
<dbReference type="PRINTS" id="PR00320">
    <property type="entry name" value="GPROTEINBRPT"/>
</dbReference>
<organism evidence="5 6">
    <name type="scientific">Rhizoctonia solani</name>
    <dbReference type="NCBI Taxonomy" id="456999"/>
    <lineage>
        <taxon>Eukaryota</taxon>
        <taxon>Fungi</taxon>
        <taxon>Dikarya</taxon>
        <taxon>Basidiomycota</taxon>
        <taxon>Agaricomycotina</taxon>
        <taxon>Agaricomycetes</taxon>
        <taxon>Cantharellales</taxon>
        <taxon>Ceratobasidiaceae</taxon>
        <taxon>Rhizoctonia</taxon>
    </lineage>
</organism>
<keyword evidence="6" id="KW-1185">Reference proteome</keyword>
<feature type="domain" description="Nephrocystin 3-like N-terminal" evidence="4">
    <location>
        <begin position="362"/>
        <end position="520"/>
    </location>
</feature>
<dbReference type="InterPro" id="IPR020472">
    <property type="entry name" value="WD40_PAC1"/>
</dbReference>
<evidence type="ECO:0000256" key="1">
    <source>
        <dbReference type="ARBA" id="ARBA00022574"/>
    </source>
</evidence>
<dbReference type="PROSITE" id="PS50294">
    <property type="entry name" value="WD_REPEATS_REGION"/>
    <property type="match status" value="10"/>
</dbReference>
<feature type="repeat" description="WD" evidence="3">
    <location>
        <begin position="1219"/>
        <end position="1253"/>
    </location>
</feature>
<dbReference type="CDD" id="cd00200">
    <property type="entry name" value="WD40"/>
    <property type="match status" value="2"/>
</dbReference>
<proteinExistence type="predicted"/>
<dbReference type="InterPro" id="IPR019775">
    <property type="entry name" value="WD40_repeat_CS"/>
</dbReference>
<feature type="repeat" description="WD" evidence="3">
    <location>
        <begin position="875"/>
        <end position="916"/>
    </location>
</feature>
<sequence length="1341" mass="147578">MSADPPEATQFQHWITEVEVSPGNTDPYSKFSARIFVDEELICNLPWIDHTRPLRWSGLLRCNVSPFSKIALRLCKSVKEKPRYFNFPPVIVSEVDEETGESILELPEAVWVVTIKSLTYKMTEHLFPNELNKLDTIEGVYDDLDPVETVKYLFKPVLYFGKFIVEVLPEMTYKVSFMIYMKAWEVMDRQNRIDDTVQGILRGIKIIEDILVTVGRASSLTLPTAVDISKEVLADIVALLQEISIYILDRHAANDLVRKSLDESESSPASKVEAYLAQLEDLKNAFYALWPTTNISNPNPDDTLNNEPSGTLWKIVQSGADESTETEDPYEILSLLRPMDPSNYDPEQACLDGTRKVVLNRIVTWTQNRNHSESFMWISGQPGMGKTSIAASLCQQLDKINALAGSFFYRRDNADSNDPLRVINNLVHTIALKLPPYAHEVAKAIRADRGLCTSHFSLRYEGLVKGPLERLKSLSTPTTLVVIIDALDECENRDSSQKILHKLHEISRLVPWLRVIFTSRPERSIQEYFQKNCAHEPIFYLQDYDASEDIRAYIEVLSLLGRLDVATEGLPKLLSVELKGSDDWKTILSWIKDIGRFLLTFHDVIAASTPHLYISTLAFSPVESTTAQRMRPHFPKTVTVAHGGDLNWHPCIKTVLHPHAVQSFTISPDGLTVISGYHDGSLGIWNKQTGARIREPFLGHTDSVTCVVFSPKGNRVASSSNDATIRVWDVVGQLKTICVLTGHSGPVNSIAFSPSATVIASGSSDKTIRLWDPNVTRPISEPYTGHSSGVSSVAFSPDGTKLASGSLDNTIRVWSVDLDDPKLAAHPLIITGHSDAVTCVTFSPHGTMIASSSEDKTLQIWDVQSGSKVKSHTSPAAHSNSVTSVTFSPNGKLIASSSSSGALQLWDVTTLKAFSRPFGHTSCVNNVLFFPSGSQIISGSTDRTTRIWDIAACPKAIAGASLVGHSTPILAIGVSSDGTRIISVSSDQNVRIWDAQTGNLIGSPYSPTSQDRITNLKCVAIAPDGSWVMFVSGKIVKLWNSATRSIINSYQHDSVVACVTVSPDGTLVAFGCGSKACLWDVSRWKMFGGVMQASESIASVIFSPDGAYLATVGGSYIGLWDTRTQQRSSEPLSNLNHEGGLVALSPCGTQIASVSWNTVAVWDRKTGNYMRDMSARSTSSISLGTLTYSPAGSYLASGSRDGTIWLWDTKTGQSIGGPFAKHTSAINSTTFFPDGKYLITGSDDKSIQVWSLDPSYSGVEQTSNKSGNHCWPNNPKQLAAHPHHPGWVTHDKRSLVFWLPAHHQQPDQFLDAQMKPSRPSVFLDYKQFVHGTAWTDVVRKS</sequence>
<dbReference type="PANTHER" id="PTHR44129">
    <property type="entry name" value="WD REPEAT-CONTAINING PROTEIN POP1"/>
    <property type="match status" value="1"/>
</dbReference>
<dbReference type="Gene3D" id="3.40.50.300">
    <property type="entry name" value="P-loop containing nucleotide triphosphate hydrolases"/>
    <property type="match status" value="1"/>
</dbReference>
<gene>
    <name evidence="5" type="ORF">RSOLAG22IIIB_07659</name>
</gene>
<feature type="repeat" description="WD" evidence="3">
    <location>
        <begin position="830"/>
        <end position="871"/>
    </location>
</feature>
<protein>
    <submittedName>
        <fullName evidence="5">Putative WD repeat-containing protein alr3466 [Nostoc sp, PCC 7120]</fullName>
    </submittedName>
</protein>
<dbReference type="PROSITE" id="PS50082">
    <property type="entry name" value="WD_REPEATS_2"/>
    <property type="match status" value="10"/>
</dbReference>
<evidence type="ECO:0000259" key="4">
    <source>
        <dbReference type="Pfam" id="PF24883"/>
    </source>
</evidence>
<dbReference type="InterPro" id="IPR015943">
    <property type="entry name" value="WD40/YVTN_repeat-like_dom_sf"/>
</dbReference>
<name>A0A0K6FNY1_9AGAM</name>
<keyword evidence="1 3" id="KW-0853">WD repeat</keyword>
<feature type="repeat" description="WD" evidence="3">
    <location>
        <begin position="962"/>
        <end position="1003"/>
    </location>
</feature>
<dbReference type="PROSITE" id="PS00678">
    <property type="entry name" value="WD_REPEATS_1"/>
    <property type="match status" value="5"/>
</dbReference>
<feature type="repeat" description="WD" evidence="3">
    <location>
        <begin position="1185"/>
        <end position="1217"/>
    </location>
</feature>
<dbReference type="InterPro" id="IPR056884">
    <property type="entry name" value="NPHP3-like_N"/>
</dbReference>